<dbReference type="KEGG" id="gxy:GLX_08610"/>
<keyword evidence="11" id="KW-0449">Lipoprotein</keyword>
<dbReference type="STRING" id="634177.GLX_08610"/>
<dbReference type="InterPro" id="IPR025857">
    <property type="entry name" value="MacB_PCD"/>
</dbReference>
<reference evidence="12" key="1">
    <citation type="journal article" date="2011" name="J. Bacteriol.">
        <title>Complete genome sequence of NBRC 3288, a unique cellulose-nonproducing strain of Gluconacetobacter xylinus isolated from vinegar.</title>
        <authorList>
            <person name="Ogino H."/>
            <person name="Azuma Y."/>
            <person name="Hosoyama A."/>
            <person name="Nakazawa H."/>
            <person name="Matsutani M."/>
            <person name="Hasegawa A."/>
            <person name="Otsuyama K."/>
            <person name="Matsushita K."/>
            <person name="Fujita N."/>
            <person name="Shirai M."/>
        </authorList>
    </citation>
    <scope>NUCLEOTIDE SEQUENCE [LARGE SCALE GENOMIC DNA]</scope>
    <source>
        <strain evidence="12">NBRC 3288 / BCRC 11682 / LMG 1693</strain>
    </source>
</reference>
<organism evidence="11 12">
    <name type="scientific">Komagataeibacter medellinensis (strain NBRC 3288 / BCRC 11682 / LMG 1693 / Kondo 51)</name>
    <name type="common">Gluconacetobacter medellinensis</name>
    <dbReference type="NCBI Taxonomy" id="634177"/>
    <lineage>
        <taxon>Bacteria</taxon>
        <taxon>Pseudomonadati</taxon>
        <taxon>Pseudomonadota</taxon>
        <taxon>Alphaproteobacteria</taxon>
        <taxon>Acetobacterales</taxon>
        <taxon>Acetobacteraceae</taxon>
        <taxon>Komagataeibacter</taxon>
    </lineage>
</organism>
<dbReference type="Pfam" id="PF02687">
    <property type="entry name" value="FtsX"/>
    <property type="match status" value="1"/>
</dbReference>
<evidence type="ECO:0000256" key="4">
    <source>
        <dbReference type="ARBA" id="ARBA00022475"/>
    </source>
</evidence>
<keyword evidence="5 8" id="KW-0812">Transmembrane</keyword>
<feature type="transmembrane region" description="Helical" evidence="8">
    <location>
        <begin position="271"/>
        <end position="293"/>
    </location>
</feature>
<dbReference type="EMBL" id="AP012159">
    <property type="protein sequence ID" value="BAK83273.1"/>
    <property type="molecule type" value="Genomic_DNA"/>
</dbReference>
<dbReference type="Proteomes" id="UP000009044">
    <property type="component" value="Chromosome"/>
</dbReference>
<evidence type="ECO:0000256" key="5">
    <source>
        <dbReference type="ARBA" id="ARBA00022692"/>
    </source>
</evidence>
<dbReference type="HOGENOM" id="CLU_000604_8_1_5"/>
<comment type="similarity">
    <text evidence="2">Belongs to the ABC-4 integral membrane protein family. LolC/E subfamily.</text>
</comment>
<evidence type="ECO:0000256" key="7">
    <source>
        <dbReference type="ARBA" id="ARBA00023136"/>
    </source>
</evidence>
<feature type="domain" description="MacB-like periplasmic core" evidence="10">
    <location>
        <begin position="29"/>
        <end position="243"/>
    </location>
</feature>
<accession>G2I576</accession>
<dbReference type="AlphaFoldDB" id="G2I576"/>
<dbReference type="PANTHER" id="PTHR30489">
    <property type="entry name" value="LIPOPROTEIN-RELEASING SYSTEM TRANSMEMBRANE PROTEIN LOLE"/>
    <property type="match status" value="1"/>
</dbReference>
<evidence type="ECO:0000313" key="12">
    <source>
        <dbReference type="Proteomes" id="UP000009044"/>
    </source>
</evidence>
<dbReference type="NCBIfam" id="TIGR02212">
    <property type="entry name" value="lolCE"/>
    <property type="match status" value="1"/>
</dbReference>
<dbReference type="RefSeq" id="WP_014104841.1">
    <property type="nucleotide sequence ID" value="NC_016027.1"/>
</dbReference>
<feature type="transmembrane region" description="Helical" evidence="8">
    <location>
        <begin position="314"/>
        <end position="341"/>
    </location>
</feature>
<evidence type="ECO:0000256" key="3">
    <source>
        <dbReference type="ARBA" id="ARBA00022448"/>
    </source>
</evidence>
<dbReference type="InterPro" id="IPR003838">
    <property type="entry name" value="ABC3_permease_C"/>
</dbReference>
<evidence type="ECO:0000259" key="9">
    <source>
        <dbReference type="Pfam" id="PF02687"/>
    </source>
</evidence>
<feature type="domain" description="ABC3 transporter permease C-terminal" evidence="9">
    <location>
        <begin position="274"/>
        <end position="407"/>
    </location>
</feature>
<sequence>MFGPFERMVAGRYLHARRGERFVSVIAIFSLVGIALGVATLIIVMSVMNGFKADLLGRILGLNGDLSVYGLTRTLTDYDDVAGRVRRVPGVVSAAPLVESQVLLNSGSYNAGGLVRGMTRTDLLDLHEISTNLVAGSLDDFGADDTIVVGTTLAERAGLTVGGRLTLVSPQGAATAFGTMPRVRAYRVVAIFDAGMNEYNASYVFLPLHAAQVYFQMPGQVTQVQVMTRDAENVIPVRQGIEKAMDGEVRVMDWTQSNNAFFGAVQVEQNVMFLILTLIILVAAFNVISSLIMMVKDKSADIAVLRTLGATRGAIMRIFLMCGASVGVTGTFVGTGLGIVFCLNIEHIRQLLQRITGTDLFNSEVYYLEHLPSKLIWSQVIEVIVMALVLSLLATLYPSWRAAKTDPVEALRHE</sequence>
<dbReference type="GO" id="GO:0042953">
    <property type="term" value="P:lipoprotein transport"/>
    <property type="evidence" value="ECO:0007669"/>
    <property type="project" value="InterPro"/>
</dbReference>
<keyword evidence="6 8" id="KW-1133">Transmembrane helix</keyword>
<feature type="transmembrane region" description="Helical" evidence="8">
    <location>
        <begin position="376"/>
        <end position="397"/>
    </location>
</feature>
<keyword evidence="3" id="KW-0813">Transport</keyword>
<evidence type="ECO:0000256" key="6">
    <source>
        <dbReference type="ARBA" id="ARBA00022989"/>
    </source>
</evidence>
<protein>
    <submittedName>
        <fullName evidence="11">Lipoprotein releasing system transmembrane protein LolC/E</fullName>
    </submittedName>
</protein>
<dbReference type="eggNOG" id="COG4591">
    <property type="taxonomic scope" value="Bacteria"/>
</dbReference>
<dbReference type="Pfam" id="PF12704">
    <property type="entry name" value="MacB_PCD"/>
    <property type="match status" value="1"/>
</dbReference>
<evidence type="ECO:0000256" key="1">
    <source>
        <dbReference type="ARBA" id="ARBA00004651"/>
    </source>
</evidence>
<name>G2I576_KOMMN</name>
<evidence type="ECO:0000256" key="8">
    <source>
        <dbReference type="SAM" id="Phobius"/>
    </source>
</evidence>
<keyword evidence="7 8" id="KW-0472">Membrane</keyword>
<dbReference type="GO" id="GO:0098797">
    <property type="term" value="C:plasma membrane protein complex"/>
    <property type="evidence" value="ECO:0007669"/>
    <property type="project" value="TreeGrafter"/>
</dbReference>
<evidence type="ECO:0000256" key="2">
    <source>
        <dbReference type="ARBA" id="ARBA00005236"/>
    </source>
</evidence>
<gene>
    <name evidence="11" type="ordered locus">GLX_08610</name>
</gene>
<comment type="subcellular location">
    <subcellularLocation>
        <location evidence="1">Cell membrane</location>
        <topology evidence="1">Multi-pass membrane protein</topology>
    </subcellularLocation>
</comment>
<dbReference type="InterPro" id="IPR051447">
    <property type="entry name" value="Lipoprotein-release_system"/>
</dbReference>
<evidence type="ECO:0000313" key="11">
    <source>
        <dbReference type="EMBL" id="BAK83273.1"/>
    </source>
</evidence>
<dbReference type="GO" id="GO:0044874">
    <property type="term" value="P:lipoprotein localization to outer membrane"/>
    <property type="evidence" value="ECO:0007669"/>
    <property type="project" value="TreeGrafter"/>
</dbReference>
<dbReference type="InterPro" id="IPR011925">
    <property type="entry name" value="LolCE_TM"/>
</dbReference>
<dbReference type="PANTHER" id="PTHR30489:SF0">
    <property type="entry name" value="LIPOPROTEIN-RELEASING SYSTEM TRANSMEMBRANE PROTEIN LOLE"/>
    <property type="match status" value="1"/>
</dbReference>
<keyword evidence="4" id="KW-1003">Cell membrane</keyword>
<proteinExistence type="inferred from homology"/>
<feature type="transmembrane region" description="Helical" evidence="8">
    <location>
        <begin position="21"/>
        <end position="48"/>
    </location>
</feature>
<evidence type="ECO:0000259" key="10">
    <source>
        <dbReference type="Pfam" id="PF12704"/>
    </source>
</evidence>
<dbReference type="PATRIC" id="fig|634177.7.peg.1010"/>